<accession>A0A3G1A5R3</accession>
<sequence>MSSDRYNAIFTNPQVESEIRDFEEWLNKYGEHLLAYEPSKIVVRTAWVVRIALDEAYRSFPGEEKELREYVASYMREKLLQHNVPVEAITRGDIHGTRQDVVEVLKTIFPNLSQTQRPSLPVILREEEEKKTHKPIPVPPTPRRELYLSKYIYAWIATLLISAILILLLTRI</sequence>
<feature type="transmembrane region" description="Helical" evidence="1">
    <location>
        <begin position="151"/>
        <end position="170"/>
    </location>
</feature>
<reference evidence="3" key="1">
    <citation type="book" date="2010" name="EXTREMOPHILES" publisher="0:0-0">
        <title>Complete genome sequences of ten hyperthermophilic archaea reveal their metabolic capabilities and possible ecological roles.</title>
        <editorList>
            <person name="?"/>
        </editorList>
        <authorList>
            <person name="Ravin N.V."/>
            <person name="Mardanov A.V."/>
            <person name="Bonch-Osmolovskaya E.A."/>
            <person name="Skryabin K.G."/>
        </authorList>
    </citation>
    <scope>NUCLEOTIDE SEQUENCE [LARGE SCALE GENOMIC DNA]</scope>
    <source>
        <strain evidence="3">1505</strain>
    </source>
</reference>
<protein>
    <submittedName>
        <fullName evidence="2">Uncharacterized protein</fullName>
    </submittedName>
</protein>
<dbReference type="Proteomes" id="UP000266720">
    <property type="component" value="Chromosome"/>
</dbReference>
<dbReference type="RefSeq" id="WP_020961777.1">
    <property type="nucleotide sequence ID" value="NZ_CP007493.1"/>
</dbReference>
<dbReference type="AlphaFoldDB" id="A0A3G1A5R3"/>
<dbReference type="KEGG" id="tcb:TCARB_1161"/>
<dbReference type="STRING" id="697581.TCARB_1161"/>
<evidence type="ECO:0000256" key="1">
    <source>
        <dbReference type="SAM" id="Phobius"/>
    </source>
</evidence>
<proteinExistence type="predicted"/>
<dbReference type="GeneID" id="16572729"/>
<keyword evidence="1" id="KW-0472">Membrane</keyword>
<name>A0A3G1A5R3_9CREN</name>
<dbReference type="GeneID" id="25406571"/>
<keyword evidence="1" id="KW-1133">Transmembrane helix</keyword>
<organism evidence="2 3">
    <name type="scientific">Thermofilum adornatum 1505</name>
    <dbReference type="NCBI Taxonomy" id="697581"/>
    <lineage>
        <taxon>Archaea</taxon>
        <taxon>Thermoproteota</taxon>
        <taxon>Thermoprotei</taxon>
        <taxon>Thermofilales</taxon>
        <taxon>Thermofilaceae</taxon>
        <taxon>Thermofilum</taxon>
    </lineage>
</organism>
<dbReference type="EMBL" id="CP007493">
    <property type="protein sequence ID" value="AJB42209.1"/>
    <property type="molecule type" value="Genomic_DNA"/>
</dbReference>
<evidence type="ECO:0000313" key="3">
    <source>
        <dbReference type="Proteomes" id="UP000266720"/>
    </source>
</evidence>
<evidence type="ECO:0000313" key="2">
    <source>
        <dbReference type="EMBL" id="AJB42209.1"/>
    </source>
</evidence>
<keyword evidence="1" id="KW-0812">Transmembrane</keyword>
<gene>
    <name evidence="2" type="ORF">TCARB_1161</name>
</gene>